<dbReference type="AlphaFoldDB" id="X1KTG1"/>
<proteinExistence type="predicted"/>
<accession>X1KTG1</accession>
<dbReference type="Gene3D" id="2.160.20.10">
    <property type="entry name" value="Single-stranded right-handed beta-helix, Pectin lyase-like"/>
    <property type="match status" value="1"/>
</dbReference>
<feature type="non-terminal residue" evidence="1">
    <location>
        <position position="200"/>
    </location>
</feature>
<reference evidence="1" key="1">
    <citation type="journal article" date="2014" name="Front. Microbiol.">
        <title>High frequency of phylogenetically diverse reductive dehalogenase-homologous genes in deep subseafloor sedimentary metagenomes.</title>
        <authorList>
            <person name="Kawai M."/>
            <person name="Futagami T."/>
            <person name="Toyoda A."/>
            <person name="Takaki Y."/>
            <person name="Nishi S."/>
            <person name="Hori S."/>
            <person name="Arai W."/>
            <person name="Tsubouchi T."/>
            <person name="Morono Y."/>
            <person name="Uchiyama I."/>
            <person name="Ito T."/>
            <person name="Fujiyama A."/>
            <person name="Inagaki F."/>
            <person name="Takami H."/>
        </authorList>
    </citation>
    <scope>NUCLEOTIDE SEQUENCE</scope>
    <source>
        <strain evidence="1">Expedition CK06-06</strain>
    </source>
</reference>
<dbReference type="InterPro" id="IPR011050">
    <property type="entry name" value="Pectin_lyase_fold/virulence"/>
</dbReference>
<evidence type="ECO:0008006" key="2">
    <source>
        <dbReference type="Google" id="ProtNLM"/>
    </source>
</evidence>
<organism evidence="1">
    <name type="scientific">marine sediment metagenome</name>
    <dbReference type="NCBI Taxonomy" id="412755"/>
    <lineage>
        <taxon>unclassified sequences</taxon>
        <taxon>metagenomes</taxon>
        <taxon>ecological metagenomes</taxon>
    </lineage>
</organism>
<evidence type="ECO:0000313" key="1">
    <source>
        <dbReference type="EMBL" id="GAH85293.1"/>
    </source>
</evidence>
<name>X1KTG1_9ZZZZ</name>
<protein>
    <recommendedName>
        <fullName evidence="2">DUF1565 domain-containing protein</fullName>
    </recommendedName>
</protein>
<gene>
    <name evidence="1" type="ORF">S03H2_59829</name>
</gene>
<dbReference type="SUPFAM" id="SSF51126">
    <property type="entry name" value="Pectin lyase-like"/>
    <property type="match status" value="1"/>
</dbReference>
<dbReference type="EMBL" id="BARU01038495">
    <property type="protein sequence ID" value="GAH85293.1"/>
    <property type="molecule type" value="Genomic_DNA"/>
</dbReference>
<comment type="caution">
    <text evidence="1">The sequence shown here is derived from an EMBL/GenBank/DDBJ whole genome shotgun (WGS) entry which is preliminary data.</text>
</comment>
<dbReference type="InterPro" id="IPR012334">
    <property type="entry name" value="Pectin_lyas_fold"/>
</dbReference>
<sequence length="200" mass="21307">MSRLDRETLTGVDITPAGGLLVLTKALPATLDEWSLRGAVRVSALAATKTRTLTLMAFVDGEHLFSTDWIFTSNATDAGRAKALSFRVPEAIQGTVTLKLLSSEATDTTVDVDARLNADVADVPNTWFVNAVGGHNTEHDGRSALTPFKTIQAAREVVSDGDTIRVAPGTYVTGLNLYDFIGVRVCGEGWATVIEASGQR</sequence>